<keyword evidence="2" id="KW-0964">Secreted</keyword>
<evidence type="ECO:0000313" key="8">
    <source>
        <dbReference type="EMBL" id="TBU53396.1"/>
    </source>
</evidence>
<dbReference type="EMBL" id="ML145215">
    <property type="protein sequence ID" value="TBU53396.1"/>
    <property type="molecule type" value="Genomic_DNA"/>
</dbReference>
<reference evidence="8 9" key="1">
    <citation type="submission" date="2019-01" db="EMBL/GenBank/DDBJ databases">
        <title>Draft genome sequences of three monokaryotic isolates of the white-rot basidiomycete fungus Dichomitus squalens.</title>
        <authorList>
            <consortium name="DOE Joint Genome Institute"/>
            <person name="Lopez S.C."/>
            <person name="Andreopoulos B."/>
            <person name="Pangilinan J."/>
            <person name="Lipzen A."/>
            <person name="Riley R."/>
            <person name="Ahrendt S."/>
            <person name="Ng V."/>
            <person name="Barry K."/>
            <person name="Daum C."/>
            <person name="Grigoriev I.V."/>
            <person name="Hilden K.S."/>
            <person name="Makela M.R."/>
            <person name="de Vries R.P."/>
        </authorList>
    </citation>
    <scope>NUCLEOTIDE SEQUENCE [LARGE SCALE GENOMIC DNA]</scope>
    <source>
        <strain evidence="8 9">CBS 464.89</strain>
    </source>
</reference>
<gene>
    <name evidence="8" type="ORF">BD310DRAFT_938116</name>
</gene>
<sequence length="112" mass="11913">MKLVLLSFTLICAIASYGALAQFEAADLSDCATQCIENSAPDGGCGSTDVACICNLDPSSFAIGAMKACLQIECDENQAQSLERLHAVECGSPLQQRTEPRRLSRSNTNRSP</sequence>
<evidence type="ECO:0000256" key="6">
    <source>
        <dbReference type="SAM" id="SignalP"/>
    </source>
</evidence>
<feature type="chain" id="PRO_5021005318" description="CFEM domain-containing protein" evidence="6">
    <location>
        <begin position="22"/>
        <end position="112"/>
    </location>
</feature>
<feature type="domain" description="CFEM" evidence="7">
    <location>
        <begin position="3"/>
        <end position="112"/>
    </location>
</feature>
<dbReference type="GO" id="GO:0005576">
    <property type="term" value="C:extracellular region"/>
    <property type="evidence" value="ECO:0007669"/>
    <property type="project" value="UniProtKB-SubCell"/>
</dbReference>
<evidence type="ECO:0000313" key="9">
    <source>
        <dbReference type="Proteomes" id="UP000292082"/>
    </source>
</evidence>
<dbReference type="InterPro" id="IPR008427">
    <property type="entry name" value="Extracellular_membr_CFEM_dom"/>
</dbReference>
<dbReference type="PROSITE" id="PS52012">
    <property type="entry name" value="CFEM"/>
    <property type="match status" value="1"/>
</dbReference>
<evidence type="ECO:0000256" key="2">
    <source>
        <dbReference type="ARBA" id="ARBA00022525"/>
    </source>
</evidence>
<keyword evidence="9" id="KW-1185">Reference proteome</keyword>
<evidence type="ECO:0000256" key="4">
    <source>
        <dbReference type="ARBA" id="ARBA00023157"/>
    </source>
</evidence>
<dbReference type="AlphaFoldDB" id="A0A4Q9PIG9"/>
<evidence type="ECO:0000256" key="1">
    <source>
        <dbReference type="ARBA" id="ARBA00004613"/>
    </source>
</evidence>
<evidence type="ECO:0000256" key="3">
    <source>
        <dbReference type="ARBA" id="ARBA00022729"/>
    </source>
</evidence>
<organism evidence="8 9">
    <name type="scientific">Dichomitus squalens</name>
    <dbReference type="NCBI Taxonomy" id="114155"/>
    <lineage>
        <taxon>Eukaryota</taxon>
        <taxon>Fungi</taxon>
        <taxon>Dikarya</taxon>
        <taxon>Basidiomycota</taxon>
        <taxon>Agaricomycotina</taxon>
        <taxon>Agaricomycetes</taxon>
        <taxon>Polyporales</taxon>
        <taxon>Polyporaceae</taxon>
        <taxon>Dichomitus</taxon>
    </lineage>
</organism>
<protein>
    <recommendedName>
        <fullName evidence="7">CFEM domain-containing protein</fullName>
    </recommendedName>
</protein>
<feature type="region of interest" description="Disordered" evidence="5">
    <location>
        <begin position="92"/>
        <end position="112"/>
    </location>
</feature>
<evidence type="ECO:0000256" key="5">
    <source>
        <dbReference type="SAM" id="MobiDB-lite"/>
    </source>
</evidence>
<evidence type="ECO:0000259" key="7">
    <source>
        <dbReference type="PROSITE" id="PS52012"/>
    </source>
</evidence>
<keyword evidence="3 6" id="KW-0732">Signal</keyword>
<keyword evidence="4" id="KW-1015">Disulfide bond</keyword>
<accession>A0A4Q9PIG9</accession>
<feature type="signal peptide" evidence="6">
    <location>
        <begin position="1"/>
        <end position="21"/>
    </location>
</feature>
<name>A0A4Q9PIG9_9APHY</name>
<proteinExistence type="predicted"/>
<dbReference type="Proteomes" id="UP000292082">
    <property type="component" value="Unassembled WGS sequence"/>
</dbReference>
<dbReference type="Pfam" id="PF05730">
    <property type="entry name" value="CFEM"/>
    <property type="match status" value="1"/>
</dbReference>
<comment type="subcellular location">
    <subcellularLocation>
        <location evidence="1">Secreted</location>
    </subcellularLocation>
</comment>